<proteinExistence type="predicted"/>
<dbReference type="Pfam" id="PF13432">
    <property type="entry name" value="TPR_16"/>
    <property type="match status" value="2"/>
</dbReference>
<dbReference type="Proteomes" id="UP000027059">
    <property type="component" value="Chromosome"/>
</dbReference>
<evidence type="ECO:0000256" key="3">
    <source>
        <dbReference type="PROSITE-ProRule" id="PRU00339"/>
    </source>
</evidence>
<name>A0A059XPB9_9BACT</name>
<feature type="chain" id="PRO_5001584886" evidence="4">
    <location>
        <begin position="27"/>
        <end position="254"/>
    </location>
</feature>
<keyword evidence="4" id="KW-0732">Signal</keyword>
<gene>
    <name evidence="5" type="ORF">Y981_05380</name>
</gene>
<dbReference type="InterPro" id="IPR011990">
    <property type="entry name" value="TPR-like_helical_dom_sf"/>
</dbReference>
<dbReference type="InterPro" id="IPR051685">
    <property type="entry name" value="Ycf3/AcsC/BcsC/TPR_MFPF"/>
</dbReference>
<dbReference type="Gene3D" id="1.25.40.10">
    <property type="entry name" value="Tetratricopeptide repeat domain"/>
    <property type="match status" value="2"/>
</dbReference>
<evidence type="ECO:0000313" key="6">
    <source>
        <dbReference type="Proteomes" id="UP000027059"/>
    </source>
</evidence>
<keyword evidence="2 3" id="KW-0802">TPR repeat</keyword>
<feature type="repeat" description="TPR" evidence="3">
    <location>
        <begin position="173"/>
        <end position="206"/>
    </location>
</feature>
<reference evidence="5 6" key="2">
    <citation type="journal article" date="2015" name="Biomed. Res. Int.">
        <title>Effects of Arsenite Resistance on the Growth and Functional Gene Expression of Leptospirillum ferriphilum and Acidithiobacillus thiooxidans in Pure Culture and Coculture.</title>
        <authorList>
            <person name="Jiang H."/>
            <person name="Liang Y."/>
            <person name="Yin H."/>
            <person name="Xiao Y."/>
            <person name="Guo X."/>
            <person name="Xu Y."/>
            <person name="Hu Q."/>
            <person name="Liu H."/>
            <person name="Liu X."/>
        </authorList>
    </citation>
    <scope>NUCLEOTIDE SEQUENCE [LARGE SCALE GENOMIC DNA]</scope>
    <source>
        <strain evidence="5 6">YSK</strain>
    </source>
</reference>
<feature type="signal peptide" evidence="4">
    <location>
        <begin position="1"/>
        <end position="26"/>
    </location>
</feature>
<keyword evidence="6" id="KW-1185">Reference proteome</keyword>
<dbReference type="HOGENOM" id="CLU_003728_9_1_0"/>
<dbReference type="AlphaFoldDB" id="A0A059XPB9"/>
<dbReference type="Pfam" id="PF13181">
    <property type="entry name" value="TPR_8"/>
    <property type="match status" value="1"/>
</dbReference>
<feature type="repeat" description="TPR" evidence="3">
    <location>
        <begin position="103"/>
        <end position="136"/>
    </location>
</feature>
<reference evidence="6" key="1">
    <citation type="submission" date="2014-02" db="EMBL/GenBank/DDBJ databases">
        <title>Complete genome sequence and comparative genomic analysis of the nitrogen-fixing bacterium Leptospirillum ferriphilum YSK.</title>
        <authorList>
            <person name="Guo X."/>
            <person name="Yin H."/>
            <person name="Liang Y."/>
            <person name="Hu Q."/>
            <person name="Ma L."/>
            <person name="Xiao Y."/>
            <person name="Zhang X."/>
            <person name="Qiu G."/>
            <person name="Liu X."/>
        </authorList>
    </citation>
    <scope>NUCLEOTIDE SEQUENCE [LARGE SCALE GENOMIC DNA]</scope>
    <source>
        <strain evidence="6">YSK</strain>
    </source>
</reference>
<keyword evidence="1" id="KW-0677">Repeat</keyword>
<dbReference type="SMART" id="SM00028">
    <property type="entry name" value="TPR"/>
    <property type="match status" value="4"/>
</dbReference>
<protein>
    <submittedName>
        <fullName evidence="5">Uncharacterized protein</fullName>
    </submittedName>
</protein>
<organism evidence="5 6">
    <name type="scientific">Leptospirillum ferriphilum YSK</name>
    <dbReference type="NCBI Taxonomy" id="1441628"/>
    <lineage>
        <taxon>Bacteria</taxon>
        <taxon>Pseudomonadati</taxon>
        <taxon>Nitrospirota</taxon>
        <taxon>Nitrospiria</taxon>
        <taxon>Nitrospirales</taxon>
        <taxon>Nitrospiraceae</taxon>
        <taxon>Leptospirillum</taxon>
    </lineage>
</organism>
<dbReference type="EMBL" id="CP007243">
    <property type="protein sequence ID" value="AIA30409.1"/>
    <property type="molecule type" value="Genomic_DNA"/>
</dbReference>
<evidence type="ECO:0000256" key="2">
    <source>
        <dbReference type="ARBA" id="ARBA00022803"/>
    </source>
</evidence>
<dbReference type="PANTHER" id="PTHR44943:SF8">
    <property type="entry name" value="TPR REPEAT-CONTAINING PROTEIN MJ0263"/>
    <property type="match status" value="1"/>
</dbReference>
<evidence type="ECO:0000256" key="1">
    <source>
        <dbReference type="ARBA" id="ARBA00022737"/>
    </source>
</evidence>
<dbReference type="PANTHER" id="PTHR44943">
    <property type="entry name" value="CELLULOSE SYNTHASE OPERON PROTEIN C"/>
    <property type="match status" value="1"/>
</dbReference>
<dbReference type="PROSITE" id="PS50005">
    <property type="entry name" value="TPR"/>
    <property type="match status" value="3"/>
</dbReference>
<feature type="repeat" description="TPR" evidence="3">
    <location>
        <begin position="207"/>
        <end position="240"/>
    </location>
</feature>
<dbReference type="PROSITE" id="PS51257">
    <property type="entry name" value="PROKAR_LIPOPROTEIN"/>
    <property type="match status" value="1"/>
</dbReference>
<evidence type="ECO:0000313" key="5">
    <source>
        <dbReference type="EMBL" id="AIA30409.1"/>
    </source>
</evidence>
<dbReference type="PROSITE" id="PS50293">
    <property type="entry name" value="TPR_REGION"/>
    <property type="match status" value="1"/>
</dbReference>
<accession>A0A059XPB9</accession>
<dbReference type="SUPFAM" id="SSF48452">
    <property type="entry name" value="TPR-like"/>
    <property type="match status" value="2"/>
</dbReference>
<dbReference type="KEGG" id="lfp:Y981_05380"/>
<dbReference type="InterPro" id="IPR019734">
    <property type="entry name" value="TPR_rpt"/>
</dbReference>
<sequence length="254" mass="29707">MRRTQGFFRHFFLVLTLFLFSGCASSVSPRNHHLALEHYMSGLRNLGIGKLQDAYWDFEYAAHLDPTMKKVHYALGHVYYRMHDFQDAKKEFRLSMQGVVRVAAAYNYLGLIAYKQRQYHRAIRYFQKALSDPLYKTPEHPLVNMGRTYIALNKPEKARETFSLAILRNSNDVAAHFWQGKLLMTTGDYKGALEEFSEVIRLAPRFPRSYYELGRVYLKLENQNKALLAFKEVVRLDPDSPESVKARQYIKKLP</sequence>
<evidence type="ECO:0000256" key="4">
    <source>
        <dbReference type="SAM" id="SignalP"/>
    </source>
</evidence>